<sequence>MNELLQVLPEISGFLTAVTALFAAMKGILKVTGFTKSKNKTVTSPVTRNKPSKKKKRKNRKRRK</sequence>
<evidence type="ECO:0000313" key="3">
    <source>
        <dbReference type="EMBL" id="KAA5541975.1"/>
    </source>
</evidence>
<feature type="region of interest" description="Disordered" evidence="1">
    <location>
        <begin position="38"/>
        <end position="64"/>
    </location>
</feature>
<dbReference type="RefSeq" id="WP_150091105.1">
    <property type="nucleotide sequence ID" value="NZ_VWSF01000019.1"/>
</dbReference>
<keyword evidence="4" id="KW-1185">Reference proteome</keyword>
<proteinExistence type="predicted"/>
<dbReference type="EMBL" id="VWSF01000019">
    <property type="protein sequence ID" value="KAA5541975.1"/>
    <property type="molecule type" value="Genomic_DNA"/>
</dbReference>
<comment type="caution">
    <text evidence="3">The sequence shown here is derived from an EMBL/GenBank/DDBJ whole genome shotgun (WGS) entry which is preliminary data.</text>
</comment>
<reference evidence="3 4" key="1">
    <citation type="submission" date="2019-09" db="EMBL/GenBank/DDBJ databases">
        <title>Genome sequence and assembly of Adhaeribacter sp.</title>
        <authorList>
            <person name="Chhetri G."/>
        </authorList>
    </citation>
    <scope>NUCLEOTIDE SEQUENCE [LARGE SCALE GENOMIC DNA]</scope>
    <source>
        <strain evidence="3 4">DK36</strain>
    </source>
</reference>
<evidence type="ECO:0000313" key="4">
    <source>
        <dbReference type="Proteomes" id="UP000323426"/>
    </source>
</evidence>
<gene>
    <name evidence="3" type="ORF">F0145_19505</name>
</gene>
<evidence type="ECO:0000256" key="2">
    <source>
        <dbReference type="SAM" id="Phobius"/>
    </source>
</evidence>
<keyword evidence="2" id="KW-0812">Transmembrane</keyword>
<keyword evidence="2" id="KW-1133">Transmembrane helix</keyword>
<keyword evidence="2" id="KW-0472">Membrane</keyword>
<organism evidence="3 4">
    <name type="scientific">Adhaeribacter rhizoryzae</name>
    <dbReference type="NCBI Taxonomy" id="2607907"/>
    <lineage>
        <taxon>Bacteria</taxon>
        <taxon>Pseudomonadati</taxon>
        <taxon>Bacteroidota</taxon>
        <taxon>Cytophagia</taxon>
        <taxon>Cytophagales</taxon>
        <taxon>Hymenobacteraceae</taxon>
        <taxon>Adhaeribacter</taxon>
    </lineage>
</organism>
<protein>
    <submittedName>
        <fullName evidence="3">Uncharacterized protein</fullName>
    </submittedName>
</protein>
<feature type="transmembrane region" description="Helical" evidence="2">
    <location>
        <begin position="12"/>
        <end position="29"/>
    </location>
</feature>
<accession>A0A5M6D9W1</accession>
<feature type="compositionally biased region" description="Basic residues" evidence="1">
    <location>
        <begin position="50"/>
        <end position="64"/>
    </location>
</feature>
<name>A0A5M6D9W1_9BACT</name>
<feature type="compositionally biased region" description="Polar residues" evidence="1">
    <location>
        <begin position="38"/>
        <end position="47"/>
    </location>
</feature>
<dbReference type="Proteomes" id="UP000323426">
    <property type="component" value="Unassembled WGS sequence"/>
</dbReference>
<dbReference type="AlphaFoldDB" id="A0A5M6D9W1"/>
<evidence type="ECO:0000256" key="1">
    <source>
        <dbReference type="SAM" id="MobiDB-lite"/>
    </source>
</evidence>